<dbReference type="InterPro" id="IPR019734">
    <property type="entry name" value="TPR_rpt"/>
</dbReference>
<organism evidence="3 4">
    <name type="scientific">Pelagomonas calceolata</name>
    <dbReference type="NCBI Taxonomy" id="35677"/>
    <lineage>
        <taxon>Eukaryota</taxon>
        <taxon>Sar</taxon>
        <taxon>Stramenopiles</taxon>
        <taxon>Ochrophyta</taxon>
        <taxon>Pelagophyceae</taxon>
        <taxon>Pelagomonadales</taxon>
        <taxon>Pelagomonadaceae</taxon>
        <taxon>Pelagomonas</taxon>
    </lineage>
</organism>
<sequence>MAEQRNVSYDDTSSGCMTLLDGDGDQTSWLGCVMGCMERPPEDENERKPSQAAGDLLARAETEERRGAYGAASELYRRALRLDPANATAHNNFGYLCSTHTRDFANAEYHYKLAIECAPDYALAHNNLAYFLKKNKRDLEGAEKHYREAIRCDPHYAFAHSNLGVLLKSKRDFEGAERHYLAAVRANARYAPAFLNYSLLLKNYDEAASRDYLDEAIRIDPALAETAAAKSLARAFGDRPARPAGSRLEHVERLSSKAMLR</sequence>
<dbReference type="PANTHER" id="PTHR44809:SF1">
    <property type="entry name" value="PROTEIN O-MANNOSYL-TRANSFERASE TMTC1"/>
    <property type="match status" value="1"/>
</dbReference>
<name>A0A8J2SXP0_9STRA</name>
<keyword evidence="1" id="KW-0802">TPR repeat</keyword>
<evidence type="ECO:0000313" key="4">
    <source>
        <dbReference type="Proteomes" id="UP000789595"/>
    </source>
</evidence>
<feature type="compositionally biased region" description="Basic and acidic residues" evidence="2">
    <location>
        <begin position="242"/>
        <end position="255"/>
    </location>
</feature>
<evidence type="ECO:0000313" key="3">
    <source>
        <dbReference type="EMBL" id="CAH0379588.1"/>
    </source>
</evidence>
<evidence type="ECO:0008006" key="5">
    <source>
        <dbReference type="Google" id="ProtNLM"/>
    </source>
</evidence>
<feature type="repeat" description="TPR" evidence="1">
    <location>
        <begin position="53"/>
        <end position="86"/>
    </location>
</feature>
<accession>A0A8J2SXP0</accession>
<evidence type="ECO:0000256" key="2">
    <source>
        <dbReference type="SAM" id="MobiDB-lite"/>
    </source>
</evidence>
<dbReference type="PROSITE" id="PS50005">
    <property type="entry name" value="TPR"/>
    <property type="match status" value="1"/>
</dbReference>
<dbReference type="Gene3D" id="1.25.40.10">
    <property type="entry name" value="Tetratricopeptide repeat domain"/>
    <property type="match status" value="2"/>
</dbReference>
<comment type="caution">
    <text evidence="3">The sequence shown here is derived from an EMBL/GenBank/DDBJ whole genome shotgun (WGS) entry which is preliminary data.</text>
</comment>
<dbReference type="Proteomes" id="UP000789595">
    <property type="component" value="Unassembled WGS sequence"/>
</dbReference>
<reference evidence="3" key="1">
    <citation type="submission" date="2021-11" db="EMBL/GenBank/DDBJ databases">
        <authorList>
            <consortium name="Genoscope - CEA"/>
            <person name="William W."/>
        </authorList>
    </citation>
    <scope>NUCLEOTIDE SEQUENCE</scope>
</reference>
<dbReference type="SUPFAM" id="SSF48452">
    <property type="entry name" value="TPR-like"/>
    <property type="match status" value="1"/>
</dbReference>
<dbReference type="InterPro" id="IPR011990">
    <property type="entry name" value="TPR-like_helical_dom_sf"/>
</dbReference>
<dbReference type="PANTHER" id="PTHR44809">
    <property type="match status" value="1"/>
</dbReference>
<dbReference type="EMBL" id="CAKKNE010000006">
    <property type="protein sequence ID" value="CAH0379588.1"/>
    <property type="molecule type" value="Genomic_DNA"/>
</dbReference>
<protein>
    <recommendedName>
        <fullName evidence="5">UDP-N-acetylglucosamine--peptide N-acetylglucosaminyltransferase SPINDLY</fullName>
    </recommendedName>
</protein>
<evidence type="ECO:0000256" key="1">
    <source>
        <dbReference type="PROSITE-ProRule" id="PRU00339"/>
    </source>
</evidence>
<feature type="region of interest" description="Disordered" evidence="2">
    <location>
        <begin position="242"/>
        <end position="261"/>
    </location>
</feature>
<dbReference type="AlphaFoldDB" id="A0A8J2SXP0"/>
<dbReference type="OrthoDB" id="186435at2759"/>
<proteinExistence type="predicted"/>
<dbReference type="SMART" id="SM00028">
    <property type="entry name" value="TPR"/>
    <property type="match status" value="4"/>
</dbReference>
<gene>
    <name evidence="3" type="ORF">PECAL_6P12170</name>
</gene>
<dbReference type="Pfam" id="PF13431">
    <property type="entry name" value="TPR_17"/>
    <property type="match status" value="1"/>
</dbReference>
<keyword evidence="4" id="KW-1185">Reference proteome</keyword>
<dbReference type="Pfam" id="PF13414">
    <property type="entry name" value="TPR_11"/>
    <property type="match status" value="1"/>
</dbReference>
<dbReference type="InterPro" id="IPR052943">
    <property type="entry name" value="TMTC_O-mannosyl-trnsfr"/>
</dbReference>